<comment type="similarity">
    <text evidence="1">Belongs to the glycosyltransferase 34 family.</text>
</comment>
<dbReference type="Pfam" id="PF05637">
    <property type="entry name" value="Glyco_transf_34"/>
    <property type="match status" value="1"/>
</dbReference>
<protein>
    <recommendedName>
        <fullName evidence="6">Nucleotide-diphospho-sugar transferase domain-containing protein</fullName>
    </recommendedName>
</protein>
<dbReference type="InterPro" id="IPR029044">
    <property type="entry name" value="Nucleotide-diphossugar_trans"/>
</dbReference>
<proteinExistence type="inferred from homology"/>
<dbReference type="OrthoDB" id="3763672at2759"/>
<dbReference type="PANTHER" id="PTHR31306:SF3">
    <property type="entry name" value="NUCLEOTIDE-DIPHOSPHO-SUGAR TRANSFERASE DOMAIN-CONTAINING PROTEIN"/>
    <property type="match status" value="1"/>
</dbReference>
<dbReference type="GO" id="GO:0006487">
    <property type="term" value="P:protein N-linked glycosylation"/>
    <property type="evidence" value="ECO:0007669"/>
    <property type="project" value="TreeGrafter"/>
</dbReference>
<dbReference type="Proteomes" id="UP000237441">
    <property type="component" value="Unassembled WGS sequence"/>
</dbReference>
<evidence type="ECO:0000313" key="5">
    <source>
        <dbReference type="Proteomes" id="UP000237441"/>
    </source>
</evidence>
<keyword evidence="3" id="KW-0808">Transferase</keyword>
<dbReference type="GO" id="GO:0000139">
    <property type="term" value="C:Golgi membrane"/>
    <property type="evidence" value="ECO:0007669"/>
    <property type="project" value="TreeGrafter"/>
</dbReference>
<accession>A0A2S7XVN0</accession>
<reference evidence="4 5" key="1">
    <citation type="submission" date="2016-07" db="EMBL/GenBank/DDBJ databases">
        <title>Comparative genomics of the entomopathogenic fungus Beauveria bassiana.</title>
        <authorList>
            <person name="Valero Jimenez C.A."/>
            <person name="Zwaan B.J."/>
            <person name="Van Kan J.A."/>
            <person name="Takken W."/>
            <person name="Debets A.J."/>
            <person name="Schoustra S.E."/>
            <person name="Koenraadt C.J."/>
        </authorList>
    </citation>
    <scope>NUCLEOTIDE SEQUENCE [LARGE SCALE GENOMIC DNA]</scope>
    <source>
        <strain evidence="4 5">ARSEF 8028</strain>
    </source>
</reference>
<dbReference type="AlphaFoldDB" id="A0A2S7XVN0"/>
<name>A0A2S7XVN0_BEABA</name>
<dbReference type="SUPFAM" id="SSF53448">
    <property type="entry name" value="Nucleotide-diphospho-sugar transferases"/>
    <property type="match status" value="1"/>
</dbReference>
<evidence type="ECO:0000256" key="2">
    <source>
        <dbReference type="ARBA" id="ARBA00022676"/>
    </source>
</evidence>
<dbReference type="PANTHER" id="PTHR31306">
    <property type="entry name" value="ALPHA-1,6-MANNOSYLTRANSFERASE MNN11-RELATED"/>
    <property type="match status" value="1"/>
</dbReference>
<organism evidence="4 5">
    <name type="scientific">Beauveria bassiana</name>
    <name type="common">White muscardine disease fungus</name>
    <name type="synonym">Tritirachium shiotae</name>
    <dbReference type="NCBI Taxonomy" id="176275"/>
    <lineage>
        <taxon>Eukaryota</taxon>
        <taxon>Fungi</taxon>
        <taxon>Dikarya</taxon>
        <taxon>Ascomycota</taxon>
        <taxon>Pezizomycotina</taxon>
        <taxon>Sordariomycetes</taxon>
        <taxon>Hypocreomycetidae</taxon>
        <taxon>Hypocreales</taxon>
        <taxon>Cordycipitaceae</taxon>
        <taxon>Beauveria</taxon>
    </lineage>
</organism>
<dbReference type="EMBL" id="JRHA01000001">
    <property type="protein sequence ID" value="PQK08006.1"/>
    <property type="molecule type" value="Genomic_DNA"/>
</dbReference>
<comment type="caution">
    <text evidence="4">The sequence shown here is derived from an EMBL/GenBank/DDBJ whole genome shotgun (WGS) entry which is preliminary data.</text>
</comment>
<evidence type="ECO:0000313" key="4">
    <source>
        <dbReference type="EMBL" id="PQK08006.1"/>
    </source>
</evidence>
<evidence type="ECO:0000256" key="1">
    <source>
        <dbReference type="ARBA" id="ARBA00005664"/>
    </source>
</evidence>
<dbReference type="InterPro" id="IPR008630">
    <property type="entry name" value="Glyco_trans_34"/>
</dbReference>
<evidence type="ECO:0008006" key="6">
    <source>
        <dbReference type="Google" id="ProtNLM"/>
    </source>
</evidence>
<evidence type="ECO:0000256" key="3">
    <source>
        <dbReference type="ARBA" id="ARBA00022679"/>
    </source>
</evidence>
<gene>
    <name evidence="4" type="ORF">BB8028_0001g00870</name>
</gene>
<dbReference type="GO" id="GO:0016757">
    <property type="term" value="F:glycosyltransferase activity"/>
    <property type="evidence" value="ECO:0007669"/>
    <property type="project" value="UniProtKB-KW"/>
</dbReference>
<sequence>MKKTKQKMLFTMNRSVICQQLRKRLSIITLATFLASLTFLFFTYLDPEARAVRGIARLGRPASRPTETSSMFGDVIEALYKPQIHPITAENFTDETGQVFRNSGEPFYKKGLGKRVLILDADTRPMNKDGELLSSGGMKWPHPDPISSGMLSHYLYSRIHGYDYQLIQVTRISDWSNTWSKIPAIKHALMSYDLVVFLDQDAVFRYPALPLEWLLNHWRHTNETALLLAADPDKAFNTDPHGSRYLNTGFIVAQNSTRTHRLIDAWLRCPFGAEYAGCRRFAHQWPHEQAALVSFVHRYAFTRPEDVRAVPCAEANGSPWTAAEHGCRGALVRHLWRNGKGRQPDELVDQVLRYLMPALYSDFRNGYYKTLAMASAPEKTKINRGG</sequence>
<keyword evidence="2" id="KW-0328">Glycosyltransferase</keyword>
<dbReference type="Gene3D" id="3.90.550.10">
    <property type="entry name" value="Spore Coat Polysaccharide Biosynthesis Protein SpsA, Chain A"/>
    <property type="match status" value="1"/>
</dbReference>